<name>A0AAN8IDF3_TRICO</name>
<reference evidence="1 2" key="1">
    <citation type="submission" date="2019-10" db="EMBL/GenBank/DDBJ databases">
        <title>Assembly and Annotation for the nematode Trichostrongylus colubriformis.</title>
        <authorList>
            <person name="Martin J."/>
        </authorList>
    </citation>
    <scope>NUCLEOTIDE SEQUENCE [LARGE SCALE GENOMIC DNA]</scope>
    <source>
        <strain evidence="1">G859</strain>
        <tissue evidence="1">Whole worm</tissue>
    </source>
</reference>
<dbReference type="EMBL" id="WIXE01019109">
    <property type="protein sequence ID" value="KAK5970364.1"/>
    <property type="molecule type" value="Genomic_DNA"/>
</dbReference>
<accession>A0AAN8IDF3</accession>
<organism evidence="1 2">
    <name type="scientific">Trichostrongylus colubriformis</name>
    <name type="common">Black scour worm</name>
    <dbReference type="NCBI Taxonomy" id="6319"/>
    <lineage>
        <taxon>Eukaryota</taxon>
        <taxon>Metazoa</taxon>
        <taxon>Ecdysozoa</taxon>
        <taxon>Nematoda</taxon>
        <taxon>Chromadorea</taxon>
        <taxon>Rhabditida</taxon>
        <taxon>Rhabditina</taxon>
        <taxon>Rhabditomorpha</taxon>
        <taxon>Strongyloidea</taxon>
        <taxon>Trichostrongylidae</taxon>
        <taxon>Trichostrongylus</taxon>
    </lineage>
</organism>
<dbReference type="Proteomes" id="UP001331761">
    <property type="component" value="Unassembled WGS sequence"/>
</dbReference>
<evidence type="ECO:0000313" key="1">
    <source>
        <dbReference type="EMBL" id="KAK5970364.1"/>
    </source>
</evidence>
<gene>
    <name evidence="1" type="ORF">GCK32_007051</name>
</gene>
<comment type="caution">
    <text evidence="1">The sequence shown here is derived from an EMBL/GenBank/DDBJ whole genome shotgun (WGS) entry which is preliminary data.</text>
</comment>
<dbReference type="AlphaFoldDB" id="A0AAN8IDF3"/>
<proteinExistence type="predicted"/>
<feature type="non-terminal residue" evidence="1">
    <location>
        <position position="82"/>
    </location>
</feature>
<keyword evidence="2" id="KW-1185">Reference proteome</keyword>
<sequence>MHTLSSLELLIQQSVGRCDAHSGLWRRQLFRSIRHFSMGPTLKQGWQGRKSQPLFYLRPTIRRRIDHDDRVKTARATPSQNK</sequence>
<protein>
    <submittedName>
        <fullName evidence="1">Uncharacterized protein</fullName>
    </submittedName>
</protein>
<evidence type="ECO:0000313" key="2">
    <source>
        <dbReference type="Proteomes" id="UP001331761"/>
    </source>
</evidence>